<comment type="similarity">
    <text evidence="2">In the C-terminal section; belongs to the MurCDEF family.</text>
</comment>
<dbReference type="GO" id="GO:0071160">
    <property type="term" value="F:cyanophycin synthetase activity (L-aspartate-adding)"/>
    <property type="evidence" value="ECO:0007669"/>
    <property type="project" value="UniProtKB-EC"/>
</dbReference>
<dbReference type="InterPro" id="IPR036565">
    <property type="entry name" value="Mur-like_cat_sf"/>
</dbReference>
<dbReference type="InterPro" id="IPR044019">
    <property type="entry name" value="Cyanophycin_syn_N"/>
</dbReference>
<feature type="domain" description="ATP-grasp" evidence="15">
    <location>
        <begin position="233"/>
        <end position="488"/>
    </location>
</feature>
<proteinExistence type="inferred from homology"/>
<dbReference type="Pfam" id="PF08245">
    <property type="entry name" value="Mur_ligase_M"/>
    <property type="match status" value="1"/>
</dbReference>
<protein>
    <recommendedName>
        <fullName evidence="6">Cyanophycin synthetase</fullName>
        <ecNumber evidence="5">6.3.2.29</ecNumber>
        <ecNumber evidence="4">6.3.2.30</ecNumber>
    </recommendedName>
    <alternativeName>
        <fullName evidence="10">Cyanophycin synthase</fullName>
    </alternativeName>
</protein>
<dbReference type="Proteomes" id="UP000216339">
    <property type="component" value="Unassembled WGS sequence"/>
</dbReference>
<feature type="compositionally biased region" description="Acidic residues" evidence="14">
    <location>
        <begin position="917"/>
        <end position="926"/>
    </location>
</feature>
<evidence type="ECO:0000256" key="10">
    <source>
        <dbReference type="ARBA" id="ARBA00031353"/>
    </source>
</evidence>
<dbReference type="Gene3D" id="3.90.190.20">
    <property type="entry name" value="Mur ligase, C-terminal domain"/>
    <property type="match status" value="1"/>
</dbReference>
<dbReference type="SUPFAM" id="SSF53244">
    <property type="entry name" value="MurD-like peptide ligases, peptide-binding domain"/>
    <property type="match status" value="1"/>
</dbReference>
<dbReference type="InterPro" id="IPR036615">
    <property type="entry name" value="Mur_ligase_C_dom_sf"/>
</dbReference>
<organism evidence="16 17">
    <name type="scientific">Rubrivirga marina</name>
    <dbReference type="NCBI Taxonomy" id="1196024"/>
    <lineage>
        <taxon>Bacteria</taxon>
        <taxon>Pseudomonadati</taxon>
        <taxon>Rhodothermota</taxon>
        <taxon>Rhodothermia</taxon>
        <taxon>Rhodothermales</taxon>
        <taxon>Rubricoccaceae</taxon>
        <taxon>Rubrivirga</taxon>
    </lineage>
</organism>
<evidence type="ECO:0000256" key="5">
    <source>
        <dbReference type="ARBA" id="ARBA00013005"/>
    </source>
</evidence>
<dbReference type="PROSITE" id="PS50975">
    <property type="entry name" value="ATP_GRASP"/>
    <property type="match status" value="1"/>
</dbReference>
<sequence>MRVVSTNVYVGPNQYAHFPVIRHTIDLGPLEDYPTQKLDGFVDRLCEVLPGLHEHGCSYREPGGFIRRMTEDEGTWLGHVWEHVALELQGIAGHDVTFGKTRSTGRAVGEYDMVFQYQQKDVGLEASELARRIILRLLPDDVQALIDEEKEADYDWEEERDAFIKRAQRLAFGPSTQSIIDAAEARDVPWIRLNKYSLVQLGHGTYQQRIQATVTGQTKHIAVEIASDKEDTRALLESLGLPVPKQELVYGPSDAVRAARRIGYPVVTKPLNANHGRGVSIRLTEPDQVETGFEHAQKHGTSRAVLVESFVSGFDHRMLVVNGHLVAVAKRVPGHVVGDGEHTIEELVEIVNQDPRRGVGHEKVLTRLEFDAQAERLLARAGYTAETVLPEGETFYLRSTANLSTGGTAIDLTDVVHPDNRDMAERAVRAVGLDVGGVDFLTDDITQSWREVGGAIVEVNAAPGFRMHVAPSEGTPRDVAGPVMDMLFPPNTPSRIPVAIVTGTNGKTTTTRMVSHILQMAGFMPGMTSTDGVFVDGRLSVKGDMTGPVGARTVLRDPSVDAAVLEVARGGLVRAGLGVRRCDVAACLNVSADHLGLGRINTLDELAEIKRIPIEVATDTVVLNADDPRVLAMAEHADAEHLCYVTMNAEHALVREHVREGGRAVVLERGIAGEMITIHDGGRHLPLVWTHLIPATIDGKASHNVQNAMFAAGIAYALGNGPVELTLDQIRHGLQTFSTSFYEAPGRLNVFDGHPFRVILDYAHNPAAVEAMASLVDRLDVQGRRILALAAPGDRRDEDVDAMARAAAGHFDHYVCKRDDRLRGRGETEIPEMLRRCLLDAGVAEGAIDVVPEEEAAVLHALRQAGPGDLVVVFGDHIERCWDQIIHFGAASGDGQATPAPRPTEAAPPAPRVTSPIDEDDSDEPTAFEVSRGQRLVRDRRGVHLVTDEEAD</sequence>
<dbReference type="GO" id="GO:0046872">
    <property type="term" value="F:metal ion binding"/>
    <property type="evidence" value="ECO:0007669"/>
    <property type="project" value="InterPro"/>
</dbReference>
<dbReference type="InterPro" id="IPR005479">
    <property type="entry name" value="CPAse_ATP-bd"/>
</dbReference>
<comment type="caution">
    <text evidence="16">The sequence shown here is derived from an EMBL/GenBank/DDBJ whole genome shotgun (WGS) entry which is preliminary data.</text>
</comment>
<dbReference type="Pfam" id="PF02875">
    <property type="entry name" value="Mur_ligase_C"/>
    <property type="match status" value="1"/>
</dbReference>
<comment type="catalytic activity">
    <reaction evidence="11">
        <text>[L-4-(L-arginin-2-N-yl)aspartate](n)-L-aspartate + L-arginine + ATP = [L-4-(L-arginin-2-N-yl)aspartate](n+1) + ADP + phosphate + H(+)</text>
        <dbReference type="Rhea" id="RHEA:23888"/>
        <dbReference type="Rhea" id="RHEA-COMP:13732"/>
        <dbReference type="Rhea" id="RHEA-COMP:13733"/>
        <dbReference type="ChEBI" id="CHEBI:15378"/>
        <dbReference type="ChEBI" id="CHEBI:30616"/>
        <dbReference type="ChEBI" id="CHEBI:32682"/>
        <dbReference type="ChEBI" id="CHEBI:43474"/>
        <dbReference type="ChEBI" id="CHEBI:137986"/>
        <dbReference type="ChEBI" id="CHEBI:137990"/>
        <dbReference type="ChEBI" id="CHEBI:456216"/>
        <dbReference type="EC" id="6.3.2.30"/>
    </reaction>
</comment>
<dbReference type="NCBIfam" id="TIGR02068">
    <property type="entry name" value="cya_phycin_syn"/>
    <property type="match status" value="1"/>
</dbReference>
<dbReference type="Gene3D" id="3.40.1190.10">
    <property type="entry name" value="Mur-like, catalytic domain"/>
    <property type="match status" value="1"/>
</dbReference>
<dbReference type="SUPFAM" id="SSF56059">
    <property type="entry name" value="Glutathione synthetase ATP-binding domain-like"/>
    <property type="match status" value="1"/>
</dbReference>
<dbReference type="InterPro" id="IPR011810">
    <property type="entry name" value="Cya_phycin_syn"/>
</dbReference>
<evidence type="ECO:0000256" key="13">
    <source>
        <dbReference type="PROSITE-ProRule" id="PRU00409"/>
    </source>
</evidence>
<evidence type="ECO:0000256" key="1">
    <source>
        <dbReference type="ARBA" id="ARBA00003184"/>
    </source>
</evidence>
<dbReference type="EMBL" id="MQWD01000001">
    <property type="protein sequence ID" value="PAP76707.1"/>
    <property type="molecule type" value="Genomic_DNA"/>
</dbReference>
<dbReference type="InterPro" id="IPR013221">
    <property type="entry name" value="Mur_ligase_cen"/>
</dbReference>
<comment type="function">
    <text evidence="1">Catalyzes the ATP-dependent polymerization of arginine and aspartate to multi-L-arginyl-poly-L-aspartic acid (cyanophycin; a water-insoluble reserve polymer).</text>
</comment>
<dbReference type="Gene3D" id="3.30.470.20">
    <property type="entry name" value="ATP-grasp fold, B domain"/>
    <property type="match status" value="1"/>
</dbReference>
<keyword evidence="9 13" id="KW-0067">ATP-binding</keyword>
<evidence type="ECO:0000256" key="14">
    <source>
        <dbReference type="SAM" id="MobiDB-lite"/>
    </source>
</evidence>
<comment type="subunit">
    <text evidence="3">Homodimer.</text>
</comment>
<dbReference type="Gene3D" id="3.30.1490.20">
    <property type="entry name" value="ATP-grasp fold, A domain"/>
    <property type="match status" value="1"/>
</dbReference>
<dbReference type="EC" id="6.3.2.29" evidence="5"/>
<dbReference type="AlphaFoldDB" id="A0A271J066"/>
<dbReference type="EC" id="6.3.2.30" evidence="4"/>
<dbReference type="InterPro" id="IPR011761">
    <property type="entry name" value="ATP-grasp"/>
</dbReference>
<evidence type="ECO:0000256" key="12">
    <source>
        <dbReference type="ARBA" id="ARBA00048425"/>
    </source>
</evidence>
<evidence type="ECO:0000313" key="17">
    <source>
        <dbReference type="Proteomes" id="UP000216339"/>
    </source>
</evidence>
<comment type="catalytic activity">
    <reaction evidence="12">
        <text>[L-4-(L-arginin-2-N-yl)aspartate](n) + L-aspartate + ATP = [L-4-(L-arginin-2-N-yl)aspartate](n)-L-aspartate + ADP + phosphate + H(+)</text>
        <dbReference type="Rhea" id="RHEA:13277"/>
        <dbReference type="Rhea" id="RHEA-COMP:13728"/>
        <dbReference type="Rhea" id="RHEA-COMP:13733"/>
        <dbReference type="ChEBI" id="CHEBI:15378"/>
        <dbReference type="ChEBI" id="CHEBI:29991"/>
        <dbReference type="ChEBI" id="CHEBI:30616"/>
        <dbReference type="ChEBI" id="CHEBI:43474"/>
        <dbReference type="ChEBI" id="CHEBI:137986"/>
        <dbReference type="ChEBI" id="CHEBI:137990"/>
        <dbReference type="ChEBI" id="CHEBI:456216"/>
        <dbReference type="EC" id="6.3.2.29"/>
    </reaction>
</comment>
<dbReference type="PANTHER" id="PTHR23135:SF18">
    <property type="entry name" value="CYANOPHYCIN SYNTHETASE"/>
    <property type="match status" value="1"/>
</dbReference>
<dbReference type="SUPFAM" id="SSF53623">
    <property type="entry name" value="MurD-like peptide ligases, catalytic domain"/>
    <property type="match status" value="1"/>
</dbReference>
<feature type="region of interest" description="Disordered" evidence="14">
    <location>
        <begin position="892"/>
        <end position="933"/>
    </location>
</feature>
<dbReference type="Pfam" id="PF02786">
    <property type="entry name" value="CPSase_L_D2"/>
    <property type="match status" value="1"/>
</dbReference>
<evidence type="ECO:0000256" key="4">
    <source>
        <dbReference type="ARBA" id="ARBA00012968"/>
    </source>
</evidence>
<keyword evidence="8 13" id="KW-0547">Nucleotide-binding</keyword>
<evidence type="ECO:0000259" key="15">
    <source>
        <dbReference type="PROSITE" id="PS50975"/>
    </source>
</evidence>
<keyword evidence="17" id="KW-1185">Reference proteome</keyword>
<evidence type="ECO:0000256" key="9">
    <source>
        <dbReference type="ARBA" id="ARBA00022840"/>
    </source>
</evidence>
<gene>
    <name evidence="16" type="ORF">BSZ37_09775</name>
</gene>
<dbReference type="GO" id="GO:0005524">
    <property type="term" value="F:ATP binding"/>
    <property type="evidence" value="ECO:0007669"/>
    <property type="project" value="UniProtKB-UniRule"/>
</dbReference>
<evidence type="ECO:0000256" key="8">
    <source>
        <dbReference type="ARBA" id="ARBA00022741"/>
    </source>
</evidence>
<dbReference type="PANTHER" id="PTHR23135">
    <property type="entry name" value="MUR LIGASE FAMILY MEMBER"/>
    <property type="match status" value="1"/>
</dbReference>
<dbReference type="OrthoDB" id="9803907at2"/>
<feature type="compositionally biased region" description="Pro residues" evidence="14">
    <location>
        <begin position="900"/>
        <end position="911"/>
    </location>
</feature>
<accession>A0A271J066</accession>
<evidence type="ECO:0000256" key="7">
    <source>
        <dbReference type="ARBA" id="ARBA00022598"/>
    </source>
</evidence>
<evidence type="ECO:0000256" key="6">
    <source>
        <dbReference type="ARBA" id="ARBA00022036"/>
    </source>
</evidence>
<evidence type="ECO:0000256" key="11">
    <source>
        <dbReference type="ARBA" id="ARBA00048094"/>
    </source>
</evidence>
<name>A0A271J066_9BACT</name>
<dbReference type="InterPro" id="IPR013815">
    <property type="entry name" value="ATP_grasp_subdomain_1"/>
</dbReference>
<dbReference type="RefSeq" id="WP_095510370.1">
    <property type="nucleotide sequence ID" value="NZ_MQWD01000001.1"/>
</dbReference>
<evidence type="ECO:0000256" key="3">
    <source>
        <dbReference type="ARBA" id="ARBA00011738"/>
    </source>
</evidence>
<reference evidence="16 17" key="1">
    <citation type="submission" date="2016-11" db="EMBL/GenBank/DDBJ databases">
        <title>Study of marine rhodopsin-containing bacteria.</title>
        <authorList>
            <person name="Yoshizawa S."/>
            <person name="Kumagai Y."/>
            <person name="Kogure K."/>
        </authorList>
    </citation>
    <scope>NUCLEOTIDE SEQUENCE [LARGE SCALE GENOMIC DNA]</scope>
    <source>
        <strain evidence="16 17">SAORIC-28</strain>
    </source>
</reference>
<dbReference type="NCBIfam" id="NF010623">
    <property type="entry name" value="PRK14016.1"/>
    <property type="match status" value="1"/>
</dbReference>
<dbReference type="GO" id="GO:0071161">
    <property type="term" value="F:cyanophycin synthetase activity (L-arginine-adding)"/>
    <property type="evidence" value="ECO:0007669"/>
    <property type="project" value="UniProtKB-EC"/>
</dbReference>
<keyword evidence="7" id="KW-0436">Ligase</keyword>
<evidence type="ECO:0000256" key="2">
    <source>
        <dbReference type="ARBA" id="ARBA00009060"/>
    </source>
</evidence>
<dbReference type="InterPro" id="IPR004101">
    <property type="entry name" value="Mur_ligase_C"/>
</dbReference>
<evidence type="ECO:0000313" key="16">
    <source>
        <dbReference type="EMBL" id="PAP76707.1"/>
    </source>
</evidence>
<dbReference type="Pfam" id="PF18921">
    <property type="entry name" value="Cyanophycin_syn"/>
    <property type="match status" value="1"/>
</dbReference>